<dbReference type="InterPro" id="IPR018062">
    <property type="entry name" value="HTH_AraC-typ_CS"/>
</dbReference>
<dbReference type="Pfam" id="PF02311">
    <property type="entry name" value="AraC_binding"/>
    <property type="match status" value="1"/>
</dbReference>
<evidence type="ECO:0000313" key="5">
    <source>
        <dbReference type="EMBL" id="ODM03132.1"/>
    </source>
</evidence>
<dbReference type="SUPFAM" id="SSF51215">
    <property type="entry name" value="Regulatory protein AraC"/>
    <property type="match status" value="1"/>
</dbReference>
<dbReference type="AlphaFoldDB" id="A0A1E3A2X7"/>
<dbReference type="InterPro" id="IPR003313">
    <property type="entry name" value="AraC-bd"/>
</dbReference>
<sequence>MKNFNQSLPDMDVLQQIPILTLEDEDCGFQHQFSVRETYPFHTHTFYEFFLISKGKGIHRINDASILLSEGSFVFVRPQDRHGYDFLNQYDLELINISFQPPIFHKICGLLGCPRSFFTDSPLSLQTELTEPLLSDIRGKMLHIGDLEPGAGRRLYLSSVLPFFLYQFCPGPSLQEASPLPGWLSALIREMEKPENFIEGLPRLLSLASLSQEYLNRSFRRFLHMSPTEFINIKRMDYAAGLLLETGLEVIEICQECGIHNLSYFYRIFRKQYGCSPKEFIRLNQEGRQ</sequence>
<dbReference type="EMBL" id="MCGH01000003">
    <property type="protein sequence ID" value="ODM03132.1"/>
    <property type="molecule type" value="Genomic_DNA"/>
</dbReference>
<evidence type="ECO:0000256" key="3">
    <source>
        <dbReference type="ARBA" id="ARBA00023163"/>
    </source>
</evidence>
<feature type="domain" description="HTH araC/xylS-type" evidence="4">
    <location>
        <begin position="201"/>
        <end position="283"/>
    </location>
</feature>
<dbReference type="InterPro" id="IPR018060">
    <property type="entry name" value="HTH_AraC"/>
</dbReference>
<dbReference type="Pfam" id="PF12833">
    <property type="entry name" value="HTH_18"/>
    <property type="match status" value="1"/>
</dbReference>
<dbReference type="Gene3D" id="2.60.120.10">
    <property type="entry name" value="Jelly Rolls"/>
    <property type="match status" value="1"/>
</dbReference>
<dbReference type="SMART" id="SM00342">
    <property type="entry name" value="HTH_ARAC"/>
    <property type="match status" value="1"/>
</dbReference>
<dbReference type="InterPro" id="IPR009057">
    <property type="entry name" value="Homeodomain-like_sf"/>
</dbReference>
<evidence type="ECO:0000259" key="4">
    <source>
        <dbReference type="PROSITE" id="PS01124"/>
    </source>
</evidence>
<keyword evidence="1" id="KW-0805">Transcription regulation</keyword>
<dbReference type="PATRIC" id="fig|1432052.4.peg.4349"/>
<dbReference type="PROSITE" id="PS00041">
    <property type="entry name" value="HTH_ARAC_FAMILY_1"/>
    <property type="match status" value="1"/>
</dbReference>
<keyword evidence="2" id="KW-0238">DNA-binding</keyword>
<dbReference type="GO" id="GO:0043565">
    <property type="term" value="F:sequence-specific DNA binding"/>
    <property type="evidence" value="ECO:0007669"/>
    <property type="project" value="InterPro"/>
</dbReference>
<dbReference type="PROSITE" id="PS01124">
    <property type="entry name" value="HTH_ARAC_FAMILY_2"/>
    <property type="match status" value="1"/>
</dbReference>
<reference evidence="5 6" key="1">
    <citation type="submission" date="2016-07" db="EMBL/GenBank/DDBJ databases">
        <title>Characterization of isolates of Eisenbergiella tayi derived from blood cultures, using whole genome sequencing.</title>
        <authorList>
            <person name="Burdz T."/>
            <person name="Wiebe D."/>
            <person name="Huynh C."/>
            <person name="Bernard K."/>
        </authorList>
    </citation>
    <scope>NUCLEOTIDE SEQUENCE [LARGE SCALE GENOMIC DNA]</scope>
    <source>
        <strain evidence="5 6">NML 110608</strain>
    </source>
</reference>
<dbReference type="InterPro" id="IPR037923">
    <property type="entry name" value="HTH-like"/>
</dbReference>
<dbReference type="PANTHER" id="PTHR43280">
    <property type="entry name" value="ARAC-FAMILY TRANSCRIPTIONAL REGULATOR"/>
    <property type="match status" value="1"/>
</dbReference>
<dbReference type="GO" id="GO:0003700">
    <property type="term" value="F:DNA-binding transcription factor activity"/>
    <property type="evidence" value="ECO:0007669"/>
    <property type="project" value="InterPro"/>
</dbReference>
<gene>
    <name evidence="5" type="primary">chbR_2</name>
    <name evidence="5" type="ORF">BEI61_03926</name>
</gene>
<proteinExistence type="predicted"/>
<keyword evidence="3" id="KW-0804">Transcription</keyword>
<protein>
    <submittedName>
        <fullName evidence="5">HTH-type transcriptional regulator ChbR</fullName>
    </submittedName>
</protein>
<organism evidence="5 6">
    <name type="scientific">Eisenbergiella tayi</name>
    <dbReference type="NCBI Taxonomy" id="1432052"/>
    <lineage>
        <taxon>Bacteria</taxon>
        <taxon>Bacillati</taxon>
        <taxon>Bacillota</taxon>
        <taxon>Clostridia</taxon>
        <taxon>Lachnospirales</taxon>
        <taxon>Lachnospiraceae</taxon>
        <taxon>Eisenbergiella</taxon>
    </lineage>
</organism>
<accession>A0A1E3A2X7</accession>
<dbReference type="PANTHER" id="PTHR43280:SF2">
    <property type="entry name" value="HTH-TYPE TRANSCRIPTIONAL REGULATOR EXSA"/>
    <property type="match status" value="1"/>
</dbReference>
<evidence type="ECO:0000256" key="1">
    <source>
        <dbReference type="ARBA" id="ARBA00023015"/>
    </source>
</evidence>
<evidence type="ECO:0000313" key="6">
    <source>
        <dbReference type="Proteomes" id="UP000094067"/>
    </source>
</evidence>
<dbReference type="InterPro" id="IPR014710">
    <property type="entry name" value="RmlC-like_jellyroll"/>
</dbReference>
<dbReference type="Proteomes" id="UP000094067">
    <property type="component" value="Unassembled WGS sequence"/>
</dbReference>
<comment type="caution">
    <text evidence="5">The sequence shown here is derived from an EMBL/GenBank/DDBJ whole genome shotgun (WGS) entry which is preliminary data.</text>
</comment>
<dbReference type="Gene3D" id="1.10.10.60">
    <property type="entry name" value="Homeodomain-like"/>
    <property type="match status" value="2"/>
</dbReference>
<evidence type="ECO:0000256" key="2">
    <source>
        <dbReference type="ARBA" id="ARBA00023125"/>
    </source>
</evidence>
<name>A0A1E3A2X7_9FIRM</name>
<dbReference type="RefSeq" id="WP_069153685.1">
    <property type="nucleotide sequence ID" value="NZ_DBGDOY010000048.1"/>
</dbReference>
<dbReference type="SUPFAM" id="SSF46689">
    <property type="entry name" value="Homeodomain-like"/>
    <property type="match status" value="1"/>
</dbReference>